<reference evidence="2" key="1">
    <citation type="submission" date="2022-10" db="EMBL/GenBank/DDBJ databases">
        <title>Fusarium specimens isolated from Avocado Roots.</title>
        <authorList>
            <person name="Stajich J."/>
            <person name="Roper C."/>
            <person name="Heimlech-Rivalta G."/>
        </authorList>
    </citation>
    <scope>NUCLEOTIDE SEQUENCE</scope>
    <source>
        <strain evidence="2">CF00143</strain>
    </source>
</reference>
<evidence type="ECO:0000313" key="3">
    <source>
        <dbReference type="Proteomes" id="UP001152130"/>
    </source>
</evidence>
<organism evidence="2 3">
    <name type="scientific">Fusarium irregulare</name>
    <dbReference type="NCBI Taxonomy" id="2494466"/>
    <lineage>
        <taxon>Eukaryota</taxon>
        <taxon>Fungi</taxon>
        <taxon>Dikarya</taxon>
        <taxon>Ascomycota</taxon>
        <taxon>Pezizomycotina</taxon>
        <taxon>Sordariomycetes</taxon>
        <taxon>Hypocreomycetidae</taxon>
        <taxon>Hypocreales</taxon>
        <taxon>Nectriaceae</taxon>
        <taxon>Fusarium</taxon>
        <taxon>Fusarium incarnatum-equiseti species complex</taxon>
    </lineage>
</organism>
<gene>
    <name evidence="2" type="ORF">NW766_011117</name>
</gene>
<name>A0A9W8PFX8_9HYPO</name>
<comment type="caution">
    <text evidence="2">The sequence shown here is derived from an EMBL/GenBank/DDBJ whole genome shotgun (WGS) entry which is preliminary data.</text>
</comment>
<keyword evidence="3" id="KW-1185">Reference proteome</keyword>
<feature type="domain" description="Heterokaryon incompatibility" evidence="1">
    <location>
        <begin position="162"/>
        <end position="289"/>
    </location>
</feature>
<dbReference type="OrthoDB" id="2157530at2759"/>
<dbReference type="Pfam" id="PF06985">
    <property type="entry name" value="HET"/>
    <property type="match status" value="1"/>
</dbReference>
<protein>
    <recommendedName>
        <fullName evidence="1">Heterokaryon incompatibility domain-containing protein</fullName>
    </recommendedName>
</protein>
<dbReference type="PANTHER" id="PTHR24148">
    <property type="entry name" value="ANKYRIN REPEAT DOMAIN-CONTAINING PROTEIN 39 HOMOLOG-RELATED"/>
    <property type="match status" value="1"/>
</dbReference>
<evidence type="ECO:0000259" key="1">
    <source>
        <dbReference type="Pfam" id="PF06985"/>
    </source>
</evidence>
<proteinExistence type="predicted"/>
<dbReference type="InterPro" id="IPR010730">
    <property type="entry name" value="HET"/>
</dbReference>
<dbReference type="AlphaFoldDB" id="A0A9W8PFX8"/>
<sequence length="490" mass="55535">MAENKVTTPYAPLPPNDSSVTRLVKLLPAGFHDPIRCELETVSLESEPPYIALSYVWGDATDTVPISLNGVGHGVTRNLGSFLRHFQVLLKEVFLVLQSLPIKCWPSGLQIVEALNSLSTRQQNSQELAETAQAAMLSYFVSIDDHASIVQVRMERPRPAQVTQWNDLSLPRFWIDALCINQNDLVERNQQVKRMDHIYRQTDLFFVWGLNHQQPEISEVFSEHVFSDIEALCRKLEHLGPEISLITYQSDVADEVRKLLTTQEIMTKTIATNNFFKLEWFYRAWVFQEVALSASKPSELWIGFKHIGLSKLVVAGTEILKVSEELEPENPIIADMCKGKADRTLLALRMDKSLIELGQDSLHSLHTIPSLSVCCRLIYILSAGHLRFNVTDLRDAVYSLYGLLSTSRLPSMLDPDYTKPASVVYHSVAAFLLSHMGIDILGFFLSSLHGMNDCPSWVPDFSCLQRYDTLCQQYPSVGTAYKHRFVFDQR</sequence>
<dbReference type="EMBL" id="JAPDHF010000021">
    <property type="protein sequence ID" value="KAJ4005567.1"/>
    <property type="molecule type" value="Genomic_DNA"/>
</dbReference>
<dbReference type="PANTHER" id="PTHR24148:SF64">
    <property type="entry name" value="HETEROKARYON INCOMPATIBILITY DOMAIN-CONTAINING PROTEIN"/>
    <property type="match status" value="1"/>
</dbReference>
<evidence type="ECO:0000313" key="2">
    <source>
        <dbReference type="EMBL" id="KAJ4005567.1"/>
    </source>
</evidence>
<accession>A0A9W8PFX8</accession>
<dbReference type="Proteomes" id="UP001152130">
    <property type="component" value="Unassembled WGS sequence"/>
</dbReference>
<dbReference type="InterPro" id="IPR052895">
    <property type="entry name" value="HetReg/Transcr_Mod"/>
</dbReference>